<dbReference type="CDD" id="cd00060">
    <property type="entry name" value="FHA"/>
    <property type="match status" value="1"/>
</dbReference>
<dbReference type="Pfam" id="PF00498">
    <property type="entry name" value="FHA"/>
    <property type="match status" value="1"/>
</dbReference>
<dbReference type="Proteomes" id="UP000011058">
    <property type="component" value="Chromosome"/>
</dbReference>
<keyword evidence="3" id="KW-1185">Reference proteome</keyword>
<keyword evidence="2" id="KW-0547">Nucleotide-binding</keyword>
<proteinExistence type="predicted"/>
<evidence type="ECO:0000313" key="3">
    <source>
        <dbReference type="Proteomes" id="UP000011058"/>
    </source>
</evidence>
<gene>
    <name evidence="2" type="ORF">FAES_1924</name>
</gene>
<dbReference type="PROSITE" id="PS50006">
    <property type="entry name" value="FHA_DOMAIN"/>
    <property type="match status" value="1"/>
</dbReference>
<keyword evidence="2" id="KW-0472">Membrane</keyword>
<accession>I0K730</accession>
<dbReference type="HOGENOM" id="CLU_1281603_0_0_10"/>
<dbReference type="InterPro" id="IPR008984">
    <property type="entry name" value="SMAD_FHA_dom_sf"/>
</dbReference>
<protein>
    <submittedName>
        <fullName evidence="2">Transmembrane ATP-binding protein ABC transporter</fullName>
    </submittedName>
</protein>
<dbReference type="AlphaFoldDB" id="I0K730"/>
<sequence>MPFPSIHPMTAPNVKPPVVTVGRSKNNHIVIPTLSVSEQHAQVMRLGDEFWLEDNNSSNGTFVNEFRITRRRLQPDDQIRMGNQLITYRRLTKAFTRNPDDYTKEFAELEHIWNEYESLKEGLESRSLLDQGADLLMGVPVVGMALGRLMGAERMAQKRRTLAEIDAKMTTLYACPKCGTPFPLTRDSSFQMLLQRSVNQKQGRCLAGCGAIWTV</sequence>
<dbReference type="Gene3D" id="2.60.200.20">
    <property type="match status" value="1"/>
</dbReference>
<feature type="domain" description="FHA" evidence="1">
    <location>
        <begin position="19"/>
        <end position="68"/>
    </location>
</feature>
<name>I0K730_9BACT</name>
<dbReference type="eggNOG" id="COG1716">
    <property type="taxonomic scope" value="Bacteria"/>
</dbReference>
<keyword evidence="2" id="KW-0067">ATP-binding</keyword>
<evidence type="ECO:0000259" key="1">
    <source>
        <dbReference type="PROSITE" id="PS50006"/>
    </source>
</evidence>
<keyword evidence="2" id="KW-0812">Transmembrane</keyword>
<dbReference type="SMART" id="SM00240">
    <property type="entry name" value="FHA"/>
    <property type="match status" value="1"/>
</dbReference>
<dbReference type="SUPFAM" id="SSF49879">
    <property type="entry name" value="SMAD/FHA domain"/>
    <property type="match status" value="1"/>
</dbReference>
<dbReference type="EMBL" id="HE796683">
    <property type="protein sequence ID" value="CCG99933.1"/>
    <property type="molecule type" value="Genomic_DNA"/>
</dbReference>
<dbReference type="STRING" id="1166018.FAES_1924"/>
<dbReference type="GO" id="GO:0005524">
    <property type="term" value="F:ATP binding"/>
    <property type="evidence" value="ECO:0007669"/>
    <property type="project" value="UniProtKB-KW"/>
</dbReference>
<dbReference type="InterPro" id="IPR000253">
    <property type="entry name" value="FHA_dom"/>
</dbReference>
<dbReference type="KEGG" id="fae:FAES_1924"/>
<reference evidence="2 3" key="1">
    <citation type="journal article" date="2012" name="J. Bacteriol.">
        <title>Genome Sequence of Fibrella aestuarina BUZ 2T, a Filamentous Marine Bacterium.</title>
        <authorList>
            <person name="Filippini M."/>
            <person name="Qi W."/>
            <person name="Blom J."/>
            <person name="Goesmann A."/>
            <person name="Smits T.H."/>
            <person name="Bagheri H.C."/>
        </authorList>
    </citation>
    <scope>NUCLEOTIDE SEQUENCE [LARGE SCALE GENOMIC DNA]</scope>
    <source>
        <strain evidence="3">BUZ 2T</strain>
    </source>
</reference>
<dbReference type="PANTHER" id="PTHR23308">
    <property type="entry name" value="NUCLEAR INHIBITOR OF PROTEIN PHOSPHATASE-1"/>
    <property type="match status" value="1"/>
</dbReference>
<dbReference type="InterPro" id="IPR050923">
    <property type="entry name" value="Cell_Proc_Reg/RNA_Proc"/>
</dbReference>
<evidence type="ECO:0000313" key="2">
    <source>
        <dbReference type="EMBL" id="CCG99933.1"/>
    </source>
</evidence>
<organism evidence="2 3">
    <name type="scientific">Fibrella aestuarina BUZ 2</name>
    <dbReference type="NCBI Taxonomy" id="1166018"/>
    <lineage>
        <taxon>Bacteria</taxon>
        <taxon>Pseudomonadati</taxon>
        <taxon>Bacteroidota</taxon>
        <taxon>Cytophagia</taxon>
        <taxon>Cytophagales</taxon>
        <taxon>Spirosomataceae</taxon>
        <taxon>Fibrella</taxon>
    </lineage>
</organism>